<feature type="transmembrane region" description="Helical" evidence="12">
    <location>
        <begin position="100"/>
        <end position="120"/>
    </location>
</feature>
<evidence type="ECO:0000256" key="6">
    <source>
        <dbReference type="ARBA" id="ARBA00022989"/>
    </source>
</evidence>
<feature type="transmembrane region" description="Helical" evidence="12">
    <location>
        <begin position="132"/>
        <end position="151"/>
    </location>
</feature>
<feature type="transmembrane region" description="Helical" evidence="12">
    <location>
        <begin position="163"/>
        <end position="184"/>
    </location>
</feature>
<accession>A0A511YUP9</accession>
<name>A0A511YUP9_9CELL</name>
<reference evidence="13 14" key="1">
    <citation type="submission" date="2019-07" db="EMBL/GenBank/DDBJ databases">
        <title>Whole genome shotgun sequence of Actinotalea fermentans NBRC 105374.</title>
        <authorList>
            <person name="Hosoyama A."/>
            <person name="Uohara A."/>
            <person name="Ohji S."/>
            <person name="Ichikawa N."/>
        </authorList>
    </citation>
    <scope>NUCLEOTIDE SEQUENCE [LARGE SCALE GENOMIC DNA]</scope>
    <source>
        <strain evidence="13 14">NBRC 105374</strain>
    </source>
</reference>
<evidence type="ECO:0000256" key="12">
    <source>
        <dbReference type="SAM" id="Phobius"/>
    </source>
</evidence>
<keyword evidence="6 12" id="KW-1133">Transmembrane helix</keyword>
<proteinExistence type="inferred from homology"/>
<evidence type="ECO:0000256" key="5">
    <source>
        <dbReference type="ARBA" id="ARBA00022692"/>
    </source>
</evidence>
<dbReference type="InterPro" id="IPR000462">
    <property type="entry name" value="CDP-OH_P_trans"/>
</dbReference>
<keyword evidence="7" id="KW-0443">Lipid metabolism</keyword>
<comment type="similarity">
    <text evidence="2 11">Belongs to the CDP-alcohol phosphatidyltransferase class-I family.</text>
</comment>
<keyword evidence="5 12" id="KW-0812">Transmembrane</keyword>
<dbReference type="GO" id="GO:0008444">
    <property type="term" value="F:CDP-diacylglycerol-glycerol-3-phosphate 3-phosphatidyltransferase activity"/>
    <property type="evidence" value="ECO:0007669"/>
    <property type="project" value="InterPro"/>
</dbReference>
<keyword evidence="10" id="KW-1208">Phospholipid metabolism</keyword>
<comment type="caution">
    <text evidence="13">The sequence shown here is derived from an EMBL/GenBank/DDBJ whole genome shotgun (WGS) entry which is preliminary data.</text>
</comment>
<dbReference type="InterPro" id="IPR043130">
    <property type="entry name" value="CDP-OH_PTrfase_TM_dom"/>
</dbReference>
<keyword evidence="9" id="KW-0594">Phospholipid biosynthesis</keyword>
<dbReference type="Proteomes" id="UP000321484">
    <property type="component" value="Unassembled WGS sequence"/>
</dbReference>
<dbReference type="InterPro" id="IPR050324">
    <property type="entry name" value="CDP-alcohol_PTase-I"/>
</dbReference>
<dbReference type="PANTHER" id="PTHR14269">
    <property type="entry name" value="CDP-DIACYLGLYCEROL--GLYCEROL-3-PHOSPHATE 3-PHOSPHATIDYLTRANSFERASE-RELATED"/>
    <property type="match status" value="1"/>
</dbReference>
<dbReference type="InterPro" id="IPR048254">
    <property type="entry name" value="CDP_ALCOHOL_P_TRANSF_CS"/>
</dbReference>
<evidence type="ECO:0000256" key="2">
    <source>
        <dbReference type="ARBA" id="ARBA00010441"/>
    </source>
</evidence>
<evidence type="ECO:0000256" key="11">
    <source>
        <dbReference type="RuleBase" id="RU003750"/>
    </source>
</evidence>
<keyword evidence="8 12" id="KW-0472">Membrane</keyword>
<dbReference type="PANTHER" id="PTHR14269:SF62">
    <property type="entry name" value="CDP-DIACYLGLYCEROL--GLYCEROL-3-PHOSPHATE 3-PHOSPHATIDYLTRANSFERASE 1, CHLOROPLASTIC"/>
    <property type="match status" value="1"/>
</dbReference>
<dbReference type="GO" id="GO:0016020">
    <property type="term" value="C:membrane"/>
    <property type="evidence" value="ECO:0007669"/>
    <property type="project" value="UniProtKB-SubCell"/>
</dbReference>
<keyword evidence="14" id="KW-1185">Reference proteome</keyword>
<keyword evidence="3" id="KW-0444">Lipid biosynthesis</keyword>
<organism evidence="13 14">
    <name type="scientific">Actinotalea fermentans</name>
    <dbReference type="NCBI Taxonomy" id="43671"/>
    <lineage>
        <taxon>Bacteria</taxon>
        <taxon>Bacillati</taxon>
        <taxon>Actinomycetota</taxon>
        <taxon>Actinomycetes</taxon>
        <taxon>Micrococcales</taxon>
        <taxon>Cellulomonadaceae</taxon>
        <taxon>Actinotalea</taxon>
    </lineage>
</organism>
<dbReference type="UniPathway" id="UPA00085"/>
<evidence type="ECO:0000256" key="9">
    <source>
        <dbReference type="ARBA" id="ARBA00023209"/>
    </source>
</evidence>
<feature type="transmembrane region" description="Helical" evidence="12">
    <location>
        <begin position="21"/>
        <end position="38"/>
    </location>
</feature>
<dbReference type="Pfam" id="PF01066">
    <property type="entry name" value="CDP-OH_P_transf"/>
    <property type="match status" value="1"/>
</dbReference>
<evidence type="ECO:0000256" key="3">
    <source>
        <dbReference type="ARBA" id="ARBA00022516"/>
    </source>
</evidence>
<dbReference type="PIRSF" id="PIRSF000847">
    <property type="entry name" value="Phos_ph_gly_syn"/>
    <property type="match status" value="1"/>
</dbReference>
<comment type="subcellular location">
    <subcellularLocation>
        <location evidence="1">Membrane</location>
        <topology evidence="1">Multi-pass membrane protein</topology>
    </subcellularLocation>
</comment>
<dbReference type="AlphaFoldDB" id="A0A511YUP9"/>
<dbReference type="Gene3D" id="1.20.120.1760">
    <property type="match status" value="1"/>
</dbReference>
<dbReference type="GO" id="GO:0046474">
    <property type="term" value="P:glycerophospholipid biosynthetic process"/>
    <property type="evidence" value="ECO:0007669"/>
    <property type="project" value="TreeGrafter"/>
</dbReference>
<evidence type="ECO:0000256" key="8">
    <source>
        <dbReference type="ARBA" id="ARBA00023136"/>
    </source>
</evidence>
<dbReference type="RefSeq" id="WP_261765409.1">
    <property type="nucleotide sequence ID" value="NZ_BJYK01000001.1"/>
</dbReference>
<gene>
    <name evidence="13" type="ORF">AFE02nite_06540</name>
</gene>
<protein>
    <submittedName>
        <fullName evidence="13">Putative phosphatidylglycerophosphate synthase PgsA2</fullName>
    </submittedName>
</protein>
<evidence type="ECO:0000256" key="10">
    <source>
        <dbReference type="ARBA" id="ARBA00023264"/>
    </source>
</evidence>
<keyword evidence="4 11" id="KW-0808">Transferase</keyword>
<dbReference type="PROSITE" id="PS00379">
    <property type="entry name" value="CDP_ALCOHOL_P_TRANSF"/>
    <property type="match status" value="1"/>
</dbReference>
<evidence type="ECO:0000256" key="1">
    <source>
        <dbReference type="ARBA" id="ARBA00004141"/>
    </source>
</evidence>
<evidence type="ECO:0000313" key="13">
    <source>
        <dbReference type="EMBL" id="GEN78920.1"/>
    </source>
</evidence>
<evidence type="ECO:0000313" key="14">
    <source>
        <dbReference type="Proteomes" id="UP000321484"/>
    </source>
</evidence>
<evidence type="ECO:0000256" key="4">
    <source>
        <dbReference type="ARBA" id="ARBA00022679"/>
    </source>
</evidence>
<dbReference type="EMBL" id="BJYK01000001">
    <property type="protein sequence ID" value="GEN78920.1"/>
    <property type="molecule type" value="Genomic_DNA"/>
</dbReference>
<evidence type="ECO:0000256" key="7">
    <source>
        <dbReference type="ARBA" id="ARBA00023098"/>
    </source>
</evidence>
<sequence>MIETGSAAARTRPDWATVPNLVSVLRLLLVPVFAVLALRGHDAWALLVLVVAGASDWVDGRLARALNQQSRLGELLDPSADRLFILVTLLVLASRDVVPWWLVVVIVGRDLLLTLVLAVLMARRIGPLPVHFVGKAGTFALLYALPMLLLARWPGWLGTTADVVGWAMAVWGIALYWLAGAVYVRQAVSELRRGSRGR</sequence>
<dbReference type="InterPro" id="IPR004570">
    <property type="entry name" value="Phosphatidylglycerol_P_synth"/>
</dbReference>